<dbReference type="Proteomes" id="UP000192223">
    <property type="component" value="Unplaced"/>
</dbReference>
<feature type="region of interest" description="Disordered" evidence="1">
    <location>
        <begin position="212"/>
        <end position="236"/>
    </location>
</feature>
<name>A0A1W4X7A7_AGRPL</name>
<proteinExistence type="predicted"/>
<dbReference type="Pfam" id="PF23055">
    <property type="entry name" value="DUF7041"/>
    <property type="match status" value="1"/>
</dbReference>
<organism evidence="3 4">
    <name type="scientific">Agrilus planipennis</name>
    <name type="common">Emerald ash borer</name>
    <name type="synonym">Agrilus marcopoli</name>
    <dbReference type="NCBI Taxonomy" id="224129"/>
    <lineage>
        <taxon>Eukaryota</taxon>
        <taxon>Metazoa</taxon>
        <taxon>Ecdysozoa</taxon>
        <taxon>Arthropoda</taxon>
        <taxon>Hexapoda</taxon>
        <taxon>Insecta</taxon>
        <taxon>Pterygota</taxon>
        <taxon>Neoptera</taxon>
        <taxon>Endopterygota</taxon>
        <taxon>Coleoptera</taxon>
        <taxon>Polyphaga</taxon>
        <taxon>Elateriformia</taxon>
        <taxon>Buprestoidea</taxon>
        <taxon>Buprestidae</taxon>
        <taxon>Agrilinae</taxon>
        <taxon>Agrilus</taxon>
    </lineage>
</organism>
<evidence type="ECO:0000313" key="3">
    <source>
        <dbReference type="Proteomes" id="UP000192223"/>
    </source>
</evidence>
<dbReference type="RefSeq" id="XP_018331924.1">
    <property type="nucleotide sequence ID" value="XM_018476422.1"/>
</dbReference>
<dbReference type="OrthoDB" id="6433758at2759"/>
<evidence type="ECO:0000259" key="2">
    <source>
        <dbReference type="Pfam" id="PF23055"/>
    </source>
</evidence>
<sequence length="243" mass="27711">MINDENSAASASNNNASAVVKLPDFWPKKIALWFTQVEIVFSLNRITKDDTKYMHIVSQLSPQYLDEIEDILMHPPAENKCETIKAVLIKRLSDSDAAKAQQLLKREEIGDRTPGQFWRHMKKLANSKLQDDLLIELWKSRLPIRTQEVITALDQTDGEELAEIADRIHFMPPTNSRVAAIESLQSPSICDQFTKIIEGMEAMQLEVISAITKNSTPNRSRSRSRSQRNNRGRSNCRRQFATC</sequence>
<dbReference type="AlphaFoldDB" id="A0A1W4X7A7"/>
<dbReference type="STRING" id="224129.A0A1W4X7A7"/>
<dbReference type="PANTHER" id="PTHR33327:SF3">
    <property type="entry name" value="RNA-DIRECTED DNA POLYMERASE"/>
    <property type="match status" value="1"/>
</dbReference>
<dbReference type="PANTHER" id="PTHR33327">
    <property type="entry name" value="ENDONUCLEASE"/>
    <property type="match status" value="1"/>
</dbReference>
<accession>A0A1W4X7A7</accession>
<dbReference type="InParanoid" id="A0A1W4X7A7"/>
<feature type="compositionally biased region" description="Basic residues" evidence="1">
    <location>
        <begin position="220"/>
        <end position="236"/>
    </location>
</feature>
<dbReference type="KEGG" id="apln:108741575"/>
<protein>
    <submittedName>
        <fullName evidence="4">Uncharacterized protein LOC108741575</fullName>
    </submittedName>
</protein>
<keyword evidence="3" id="KW-1185">Reference proteome</keyword>
<feature type="domain" description="DUF7041" evidence="2">
    <location>
        <begin position="22"/>
        <end position="105"/>
    </location>
</feature>
<dbReference type="GeneID" id="108741575"/>
<dbReference type="InterPro" id="IPR055469">
    <property type="entry name" value="DUF7041"/>
</dbReference>
<reference evidence="4" key="1">
    <citation type="submission" date="2025-08" db="UniProtKB">
        <authorList>
            <consortium name="RefSeq"/>
        </authorList>
    </citation>
    <scope>IDENTIFICATION</scope>
    <source>
        <tissue evidence="4">Entire body</tissue>
    </source>
</reference>
<evidence type="ECO:0000256" key="1">
    <source>
        <dbReference type="SAM" id="MobiDB-lite"/>
    </source>
</evidence>
<evidence type="ECO:0000313" key="4">
    <source>
        <dbReference type="RefSeq" id="XP_018331924.1"/>
    </source>
</evidence>
<gene>
    <name evidence="4" type="primary">LOC108741575</name>
</gene>